<dbReference type="OMA" id="EKHNAAY"/>
<feature type="chain" id="PRO_5002816183" description="Cathepsin propeptide inhibitor domain-containing protein" evidence="1">
    <location>
        <begin position="24"/>
        <end position="124"/>
    </location>
</feature>
<proteinExistence type="predicted"/>
<keyword evidence="3" id="KW-0378">Hydrolase</keyword>
<feature type="signal peptide" evidence="1">
    <location>
        <begin position="1"/>
        <end position="23"/>
    </location>
</feature>
<dbReference type="InterPro" id="IPR038765">
    <property type="entry name" value="Papain-like_cys_pep_sf"/>
</dbReference>
<sequence length="124" mass="14045">MNSLVIFFGICGLCMCLAAGAGAAPTTAETTVKVEMDESTTPTLQDSSDNKCDIEWSEYKQKYQKNYQSSGDEEKRHKIFCDNLSEIEKHNAAYDLGQESYKKGVNEFSDITQDEWQKTYLNMN</sequence>
<dbReference type="Gene3D" id="1.10.287.2250">
    <property type="match status" value="1"/>
</dbReference>
<evidence type="ECO:0000313" key="4">
    <source>
        <dbReference type="Proteomes" id="UP000008792"/>
    </source>
</evidence>
<feature type="domain" description="Cathepsin propeptide inhibitor" evidence="2">
    <location>
        <begin position="56"/>
        <end position="116"/>
    </location>
</feature>
<dbReference type="OrthoDB" id="5855924at2759"/>
<dbReference type="AlphaFoldDB" id="B4LKT7"/>
<dbReference type="Pfam" id="PF08246">
    <property type="entry name" value="Inhibitor_I29"/>
    <property type="match status" value="1"/>
</dbReference>
<dbReference type="InterPro" id="IPR013201">
    <property type="entry name" value="Prot_inhib_I29"/>
</dbReference>
<evidence type="ECO:0000256" key="1">
    <source>
        <dbReference type="SAM" id="SignalP"/>
    </source>
</evidence>
<keyword evidence="1" id="KW-0732">Signal</keyword>
<name>B4LKT7_DROVI</name>
<protein>
    <recommendedName>
        <fullName evidence="2">Cathepsin propeptide inhibitor domain-containing protein</fullName>
    </recommendedName>
</protein>
<keyword evidence="4" id="KW-1185">Reference proteome</keyword>
<evidence type="ECO:0000313" key="3">
    <source>
        <dbReference type="EMBL" id="EDW60741.1"/>
    </source>
</evidence>
<dbReference type="KEGG" id="dvi:6625097"/>
<organism evidence="3 4">
    <name type="scientific">Drosophila virilis</name>
    <name type="common">Fruit fly</name>
    <dbReference type="NCBI Taxonomy" id="7244"/>
    <lineage>
        <taxon>Eukaryota</taxon>
        <taxon>Metazoa</taxon>
        <taxon>Ecdysozoa</taxon>
        <taxon>Arthropoda</taxon>
        <taxon>Hexapoda</taxon>
        <taxon>Insecta</taxon>
        <taxon>Pterygota</taxon>
        <taxon>Neoptera</taxon>
        <taxon>Endopterygota</taxon>
        <taxon>Diptera</taxon>
        <taxon>Brachycera</taxon>
        <taxon>Muscomorpha</taxon>
        <taxon>Ephydroidea</taxon>
        <taxon>Drosophilidae</taxon>
        <taxon>Drosophila</taxon>
    </lineage>
</organism>
<dbReference type="EMBL" id="CH940648">
    <property type="protein sequence ID" value="EDW60741.1"/>
    <property type="molecule type" value="Genomic_DNA"/>
</dbReference>
<dbReference type="GO" id="GO:0016787">
    <property type="term" value="F:hydrolase activity"/>
    <property type="evidence" value="ECO:0007669"/>
    <property type="project" value="UniProtKB-KW"/>
</dbReference>
<dbReference type="SMART" id="SM00848">
    <property type="entry name" value="Inhibitor_I29"/>
    <property type="match status" value="1"/>
</dbReference>
<dbReference type="PhylomeDB" id="B4LKT7"/>
<dbReference type="SUPFAM" id="SSF54001">
    <property type="entry name" value="Cysteine proteinases"/>
    <property type="match status" value="1"/>
</dbReference>
<gene>
    <name evidence="3" type="primary">Dvir\GJ21654</name>
    <name evidence="3" type="ORF">Dvir_GJ21654</name>
</gene>
<accession>B4LKT7</accession>
<dbReference type="HOGENOM" id="CLU_2006304_0_0_1"/>
<reference evidence="3 4" key="1">
    <citation type="journal article" date="2007" name="Nature">
        <title>Evolution of genes and genomes on the Drosophila phylogeny.</title>
        <authorList>
            <consortium name="Drosophila 12 Genomes Consortium"/>
            <person name="Clark A.G."/>
            <person name="Eisen M.B."/>
            <person name="Smith D.R."/>
            <person name="Bergman C.M."/>
            <person name="Oliver B."/>
            <person name="Markow T.A."/>
            <person name="Kaufman T.C."/>
            <person name="Kellis M."/>
            <person name="Gelbart W."/>
            <person name="Iyer V.N."/>
            <person name="Pollard D.A."/>
            <person name="Sackton T.B."/>
            <person name="Larracuente A.M."/>
            <person name="Singh N.D."/>
            <person name="Abad J.P."/>
            <person name="Abt D.N."/>
            <person name="Adryan B."/>
            <person name="Aguade M."/>
            <person name="Akashi H."/>
            <person name="Anderson W.W."/>
            <person name="Aquadro C.F."/>
            <person name="Ardell D.H."/>
            <person name="Arguello R."/>
            <person name="Artieri C.G."/>
            <person name="Barbash D.A."/>
            <person name="Barker D."/>
            <person name="Barsanti P."/>
            <person name="Batterham P."/>
            <person name="Batzoglou S."/>
            <person name="Begun D."/>
            <person name="Bhutkar A."/>
            <person name="Blanco E."/>
            <person name="Bosak S.A."/>
            <person name="Bradley R.K."/>
            <person name="Brand A.D."/>
            <person name="Brent M.R."/>
            <person name="Brooks A.N."/>
            <person name="Brown R.H."/>
            <person name="Butlin R.K."/>
            <person name="Caggese C."/>
            <person name="Calvi B.R."/>
            <person name="Bernardo de Carvalho A."/>
            <person name="Caspi A."/>
            <person name="Castrezana S."/>
            <person name="Celniker S.E."/>
            <person name="Chang J.L."/>
            <person name="Chapple C."/>
            <person name="Chatterji S."/>
            <person name="Chinwalla A."/>
            <person name="Civetta A."/>
            <person name="Clifton S.W."/>
            <person name="Comeron J.M."/>
            <person name="Costello J.C."/>
            <person name="Coyne J.A."/>
            <person name="Daub J."/>
            <person name="David R.G."/>
            <person name="Delcher A.L."/>
            <person name="Delehaunty K."/>
            <person name="Do C.B."/>
            <person name="Ebling H."/>
            <person name="Edwards K."/>
            <person name="Eickbush T."/>
            <person name="Evans J.D."/>
            <person name="Filipski A."/>
            <person name="Findeiss S."/>
            <person name="Freyhult E."/>
            <person name="Fulton L."/>
            <person name="Fulton R."/>
            <person name="Garcia A.C."/>
            <person name="Gardiner A."/>
            <person name="Garfield D.A."/>
            <person name="Garvin B.E."/>
            <person name="Gibson G."/>
            <person name="Gilbert D."/>
            <person name="Gnerre S."/>
            <person name="Godfrey J."/>
            <person name="Good R."/>
            <person name="Gotea V."/>
            <person name="Gravely B."/>
            <person name="Greenberg A.J."/>
            <person name="Griffiths-Jones S."/>
            <person name="Gross S."/>
            <person name="Guigo R."/>
            <person name="Gustafson E.A."/>
            <person name="Haerty W."/>
            <person name="Hahn M.W."/>
            <person name="Halligan D.L."/>
            <person name="Halpern A.L."/>
            <person name="Halter G.M."/>
            <person name="Han M.V."/>
            <person name="Heger A."/>
            <person name="Hillier L."/>
            <person name="Hinrichs A.S."/>
            <person name="Holmes I."/>
            <person name="Hoskins R.A."/>
            <person name="Hubisz M.J."/>
            <person name="Hultmark D."/>
            <person name="Huntley M.A."/>
            <person name="Jaffe D.B."/>
            <person name="Jagadeeshan S."/>
            <person name="Jeck W.R."/>
            <person name="Johnson J."/>
            <person name="Jones C.D."/>
            <person name="Jordan W.C."/>
            <person name="Karpen G.H."/>
            <person name="Kataoka E."/>
            <person name="Keightley P.D."/>
            <person name="Kheradpour P."/>
            <person name="Kirkness E.F."/>
            <person name="Koerich L.B."/>
            <person name="Kristiansen K."/>
            <person name="Kudrna D."/>
            <person name="Kulathinal R.J."/>
            <person name="Kumar S."/>
            <person name="Kwok R."/>
            <person name="Lander E."/>
            <person name="Langley C.H."/>
            <person name="Lapoint R."/>
            <person name="Lazzaro B.P."/>
            <person name="Lee S.J."/>
            <person name="Levesque L."/>
            <person name="Li R."/>
            <person name="Lin C.F."/>
            <person name="Lin M.F."/>
            <person name="Lindblad-Toh K."/>
            <person name="Llopart A."/>
            <person name="Long M."/>
            <person name="Low L."/>
            <person name="Lozovsky E."/>
            <person name="Lu J."/>
            <person name="Luo M."/>
            <person name="Machado C.A."/>
            <person name="Makalowski W."/>
            <person name="Marzo M."/>
            <person name="Matsuda M."/>
            <person name="Matzkin L."/>
            <person name="McAllister B."/>
            <person name="McBride C.S."/>
            <person name="McKernan B."/>
            <person name="McKernan K."/>
            <person name="Mendez-Lago M."/>
            <person name="Minx P."/>
            <person name="Mollenhauer M.U."/>
            <person name="Montooth K."/>
            <person name="Mount S.M."/>
            <person name="Mu X."/>
            <person name="Myers E."/>
            <person name="Negre B."/>
            <person name="Newfeld S."/>
            <person name="Nielsen R."/>
            <person name="Noor M.A."/>
            <person name="O'Grady P."/>
            <person name="Pachter L."/>
            <person name="Papaceit M."/>
            <person name="Parisi M.J."/>
            <person name="Parisi M."/>
            <person name="Parts L."/>
            <person name="Pedersen J.S."/>
            <person name="Pesole G."/>
            <person name="Phillippy A.M."/>
            <person name="Ponting C.P."/>
            <person name="Pop M."/>
            <person name="Porcelli D."/>
            <person name="Powell J.R."/>
            <person name="Prohaska S."/>
            <person name="Pruitt K."/>
            <person name="Puig M."/>
            <person name="Quesneville H."/>
            <person name="Ram K.R."/>
            <person name="Rand D."/>
            <person name="Rasmussen M.D."/>
            <person name="Reed L.K."/>
            <person name="Reenan R."/>
            <person name="Reily A."/>
            <person name="Remington K.A."/>
            <person name="Rieger T.T."/>
            <person name="Ritchie M.G."/>
            <person name="Robin C."/>
            <person name="Rogers Y.H."/>
            <person name="Rohde C."/>
            <person name="Rozas J."/>
            <person name="Rubenfield M.J."/>
            <person name="Ruiz A."/>
            <person name="Russo S."/>
            <person name="Salzberg S.L."/>
            <person name="Sanchez-Gracia A."/>
            <person name="Saranga D.J."/>
            <person name="Sato H."/>
            <person name="Schaeffer S.W."/>
            <person name="Schatz M.C."/>
            <person name="Schlenke T."/>
            <person name="Schwartz R."/>
            <person name="Segarra C."/>
            <person name="Singh R.S."/>
            <person name="Sirot L."/>
            <person name="Sirota M."/>
            <person name="Sisneros N.B."/>
            <person name="Smith C.D."/>
            <person name="Smith T.F."/>
            <person name="Spieth J."/>
            <person name="Stage D.E."/>
            <person name="Stark A."/>
            <person name="Stephan W."/>
            <person name="Strausberg R.L."/>
            <person name="Strempel S."/>
            <person name="Sturgill D."/>
            <person name="Sutton G."/>
            <person name="Sutton G.G."/>
            <person name="Tao W."/>
            <person name="Teichmann S."/>
            <person name="Tobari Y.N."/>
            <person name="Tomimura Y."/>
            <person name="Tsolas J.M."/>
            <person name="Valente V.L."/>
            <person name="Venter E."/>
            <person name="Venter J.C."/>
            <person name="Vicario S."/>
            <person name="Vieira F.G."/>
            <person name="Vilella A.J."/>
            <person name="Villasante A."/>
            <person name="Walenz B."/>
            <person name="Wang J."/>
            <person name="Wasserman M."/>
            <person name="Watts T."/>
            <person name="Wilson D."/>
            <person name="Wilson R.K."/>
            <person name="Wing R.A."/>
            <person name="Wolfner M.F."/>
            <person name="Wong A."/>
            <person name="Wong G.K."/>
            <person name="Wu C.I."/>
            <person name="Wu G."/>
            <person name="Yamamoto D."/>
            <person name="Yang H.P."/>
            <person name="Yang S.P."/>
            <person name="Yorke J.A."/>
            <person name="Yoshida K."/>
            <person name="Zdobnov E."/>
            <person name="Zhang P."/>
            <person name="Zhang Y."/>
            <person name="Zimin A.V."/>
            <person name="Baldwin J."/>
            <person name="Abdouelleil A."/>
            <person name="Abdulkadir J."/>
            <person name="Abebe A."/>
            <person name="Abera B."/>
            <person name="Abreu J."/>
            <person name="Acer S.C."/>
            <person name="Aftuck L."/>
            <person name="Alexander A."/>
            <person name="An P."/>
            <person name="Anderson E."/>
            <person name="Anderson S."/>
            <person name="Arachi H."/>
            <person name="Azer M."/>
            <person name="Bachantsang P."/>
            <person name="Barry A."/>
            <person name="Bayul T."/>
            <person name="Berlin A."/>
            <person name="Bessette D."/>
            <person name="Bloom T."/>
            <person name="Blye J."/>
            <person name="Boguslavskiy L."/>
            <person name="Bonnet C."/>
            <person name="Boukhgalter B."/>
            <person name="Bourzgui I."/>
            <person name="Brown A."/>
            <person name="Cahill P."/>
            <person name="Channer S."/>
            <person name="Cheshatsang Y."/>
            <person name="Chuda L."/>
            <person name="Citroen M."/>
            <person name="Collymore A."/>
            <person name="Cooke P."/>
            <person name="Costello M."/>
            <person name="D'Aco K."/>
            <person name="Daza R."/>
            <person name="De Haan G."/>
            <person name="DeGray S."/>
            <person name="DeMaso C."/>
            <person name="Dhargay N."/>
            <person name="Dooley K."/>
            <person name="Dooley E."/>
            <person name="Doricent M."/>
            <person name="Dorje P."/>
            <person name="Dorjee K."/>
            <person name="Dupes A."/>
            <person name="Elong R."/>
            <person name="Falk J."/>
            <person name="Farina A."/>
            <person name="Faro S."/>
            <person name="Ferguson D."/>
            <person name="Fisher S."/>
            <person name="Foley C.D."/>
            <person name="Franke A."/>
            <person name="Friedrich D."/>
            <person name="Gadbois L."/>
            <person name="Gearin G."/>
            <person name="Gearin C.R."/>
            <person name="Giannoukos G."/>
            <person name="Goode T."/>
            <person name="Graham J."/>
            <person name="Grandbois E."/>
            <person name="Grewal S."/>
            <person name="Gyaltsen K."/>
            <person name="Hafez N."/>
            <person name="Hagos B."/>
            <person name="Hall J."/>
            <person name="Henson C."/>
            <person name="Hollinger A."/>
            <person name="Honan T."/>
            <person name="Huard M.D."/>
            <person name="Hughes L."/>
            <person name="Hurhula B."/>
            <person name="Husby M.E."/>
            <person name="Kamat A."/>
            <person name="Kanga B."/>
            <person name="Kashin S."/>
            <person name="Khazanovich D."/>
            <person name="Kisner P."/>
            <person name="Lance K."/>
            <person name="Lara M."/>
            <person name="Lee W."/>
            <person name="Lennon N."/>
            <person name="Letendre F."/>
            <person name="LeVine R."/>
            <person name="Lipovsky A."/>
            <person name="Liu X."/>
            <person name="Liu J."/>
            <person name="Liu S."/>
            <person name="Lokyitsang T."/>
            <person name="Lokyitsang Y."/>
            <person name="Lubonja R."/>
            <person name="Lui A."/>
            <person name="MacDonald P."/>
            <person name="Magnisalis V."/>
            <person name="Maru K."/>
            <person name="Matthews C."/>
            <person name="McCusker W."/>
            <person name="McDonough S."/>
            <person name="Mehta T."/>
            <person name="Meldrim J."/>
            <person name="Meneus L."/>
            <person name="Mihai O."/>
            <person name="Mihalev A."/>
            <person name="Mihova T."/>
            <person name="Mittelman R."/>
            <person name="Mlenga V."/>
            <person name="Montmayeur A."/>
            <person name="Mulrain L."/>
            <person name="Navidi A."/>
            <person name="Naylor J."/>
            <person name="Negash T."/>
            <person name="Nguyen T."/>
            <person name="Nguyen N."/>
            <person name="Nicol R."/>
            <person name="Norbu C."/>
            <person name="Norbu N."/>
            <person name="Novod N."/>
            <person name="O'Neill B."/>
            <person name="Osman S."/>
            <person name="Markiewicz E."/>
            <person name="Oyono O.L."/>
            <person name="Patti C."/>
            <person name="Phunkhang P."/>
            <person name="Pierre F."/>
            <person name="Priest M."/>
            <person name="Raghuraman S."/>
            <person name="Rege F."/>
            <person name="Reyes R."/>
            <person name="Rise C."/>
            <person name="Rogov P."/>
            <person name="Ross K."/>
            <person name="Ryan E."/>
            <person name="Settipalli S."/>
            <person name="Shea T."/>
            <person name="Sherpa N."/>
            <person name="Shi L."/>
            <person name="Shih D."/>
            <person name="Sparrow T."/>
            <person name="Spaulding J."/>
            <person name="Stalker J."/>
            <person name="Stange-Thomann N."/>
            <person name="Stavropoulos S."/>
            <person name="Stone C."/>
            <person name="Strader C."/>
            <person name="Tesfaye S."/>
            <person name="Thomson T."/>
            <person name="Thoulutsang Y."/>
            <person name="Thoulutsang D."/>
            <person name="Topham K."/>
            <person name="Topping I."/>
            <person name="Tsamla T."/>
            <person name="Vassiliev H."/>
            <person name="Vo A."/>
            <person name="Wangchuk T."/>
            <person name="Wangdi T."/>
            <person name="Weiand M."/>
            <person name="Wilkinson J."/>
            <person name="Wilson A."/>
            <person name="Yadav S."/>
            <person name="Young G."/>
            <person name="Yu Q."/>
            <person name="Zembek L."/>
            <person name="Zhong D."/>
            <person name="Zimmer A."/>
            <person name="Zwirko Z."/>
            <person name="Jaffe D.B."/>
            <person name="Alvarez P."/>
            <person name="Brockman W."/>
            <person name="Butler J."/>
            <person name="Chin C."/>
            <person name="Gnerre S."/>
            <person name="Grabherr M."/>
            <person name="Kleber M."/>
            <person name="Mauceli E."/>
            <person name="MacCallum I."/>
        </authorList>
    </citation>
    <scope>NUCLEOTIDE SEQUENCE [LARGE SCALE GENOMIC DNA]</scope>
    <source>
        <strain evidence="4">Tucson 15010-1051.87</strain>
    </source>
</reference>
<dbReference type="InParanoid" id="B4LKT7"/>
<evidence type="ECO:0000259" key="2">
    <source>
        <dbReference type="SMART" id="SM00848"/>
    </source>
</evidence>
<dbReference type="Proteomes" id="UP000008792">
    <property type="component" value="Unassembled WGS sequence"/>
</dbReference>
<dbReference type="eggNOG" id="KOG1543">
    <property type="taxonomic scope" value="Eukaryota"/>
</dbReference>